<dbReference type="InterPro" id="IPR052987">
    <property type="entry name" value="Chloroplast_AMP-bd_Enzymes"/>
</dbReference>
<dbReference type="PANTHER" id="PTHR43813">
    <property type="entry name" value="ACYL-ACTIVATING ENZYME 16, CHLOROPLASTIC-RELATED"/>
    <property type="match status" value="1"/>
</dbReference>
<evidence type="ECO:0000259" key="1">
    <source>
        <dbReference type="Pfam" id="PF00501"/>
    </source>
</evidence>
<dbReference type="Proteomes" id="UP001224775">
    <property type="component" value="Unassembled WGS sequence"/>
</dbReference>
<dbReference type="EC" id="6.2.1.3" evidence="2"/>
<dbReference type="SUPFAM" id="SSF56801">
    <property type="entry name" value="Acetyl-CoA synthetase-like"/>
    <property type="match status" value="1"/>
</dbReference>
<dbReference type="GO" id="GO:0004467">
    <property type="term" value="F:long-chain fatty acid-CoA ligase activity"/>
    <property type="evidence" value="ECO:0007669"/>
    <property type="project" value="UniProtKB-EC"/>
</dbReference>
<dbReference type="InterPro" id="IPR042099">
    <property type="entry name" value="ANL_N_sf"/>
</dbReference>
<dbReference type="PANTHER" id="PTHR43813:SF1">
    <property type="entry name" value="ACYL-ACTIVATING ENZYME 16, CHLOROPLASTIC-RELATED"/>
    <property type="match status" value="1"/>
</dbReference>
<proteinExistence type="predicted"/>
<evidence type="ECO:0000313" key="2">
    <source>
        <dbReference type="EMBL" id="KAK1741933.1"/>
    </source>
</evidence>
<dbReference type="Gene3D" id="3.40.50.12780">
    <property type="entry name" value="N-terminal domain of ligase-like"/>
    <property type="match status" value="1"/>
</dbReference>
<keyword evidence="3" id="KW-1185">Reference proteome</keyword>
<gene>
    <name evidence="2" type="ORF">QTG54_007506</name>
</gene>
<sequence>MVTMLPVWHITERAAELCMFSRGCKLVYSSVKHVKADLALHKPHWMMLVPRVLEKISLGVQEKFAKKSKLARMMIHFFTMVAAKKNEHLNIAKGQVIGEKKPNPLRRLYARCVATLLTPLDLLGTALVWRKVKQALGGRQRLIVCGGSALSGKVEDFFSNVEVLLIVGYGLTECSPLLCHRRSDRNLIADGCVGYPLTKTEVRVVDPDAFVQDVERAPVSTVQRG</sequence>
<dbReference type="InterPro" id="IPR000873">
    <property type="entry name" value="AMP-dep_synth/lig_dom"/>
</dbReference>
<keyword evidence="2" id="KW-0436">Ligase</keyword>
<accession>A0AAD8Y9Z1</accession>
<reference evidence="2" key="1">
    <citation type="submission" date="2023-06" db="EMBL/GenBank/DDBJ databases">
        <title>Survivors Of The Sea: Transcriptome response of Skeletonema marinoi to long-term dormancy.</title>
        <authorList>
            <person name="Pinder M.I.M."/>
            <person name="Kourtchenko O."/>
            <person name="Robertson E.K."/>
            <person name="Larsson T."/>
            <person name="Maumus F."/>
            <person name="Osuna-Cruz C.M."/>
            <person name="Vancaester E."/>
            <person name="Stenow R."/>
            <person name="Vandepoele K."/>
            <person name="Ploug H."/>
            <person name="Bruchert V."/>
            <person name="Godhe A."/>
            <person name="Topel M."/>
        </authorList>
    </citation>
    <scope>NUCLEOTIDE SEQUENCE</scope>
    <source>
        <strain evidence="2">R05AC</strain>
    </source>
</reference>
<protein>
    <submittedName>
        <fullName evidence="2">Long-chain fatty acid CoA synthetase</fullName>
        <ecNumber evidence="2">6.2.1.3</ecNumber>
    </submittedName>
</protein>
<organism evidence="2 3">
    <name type="scientific">Skeletonema marinoi</name>
    <dbReference type="NCBI Taxonomy" id="267567"/>
    <lineage>
        <taxon>Eukaryota</taxon>
        <taxon>Sar</taxon>
        <taxon>Stramenopiles</taxon>
        <taxon>Ochrophyta</taxon>
        <taxon>Bacillariophyta</taxon>
        <taxon>Coscinodiscophyceae</taxon>
        <taxon>Thalassiosirophycidae</taxon>
        <taxon>Thalassiosirales</taxon>
        <taxon>Skeletonemataceae</taxon>
        <taxon>Skeletonema</taxon>
        <taxon>Skeletonema marinoi-dohrnii complex</taxon>
    </lineage>
</organism>
<comment type="caution">
    <text evidence="2">The sequence shown here is derived from an EMBL/GenBank/DDBJ whole genome shotgun (WGS) entry which is preliminary data.</text>
</comment>
<name>A0AAD8Y9Z1_9STRA</name>
<dbReference type="EMBL" id="JATAAI010000012">
    <property type="protein sequence ID" value="KAK1741933.1"/>
    <property type="molecule type" value="Genomic_DNA"/>
</dbReference>
<feature type="domain" description="AMP-dependent synthetase/ligase" evidence="1">
    <location>
        <begin position="1"/>
        <end position="208"/>
    </location>
</feature>
<evidence type="ECO:0000313" key="3">
    <source>
        <dbReference type="Proteomes" id="UP001224775"/>
    </source>
</evidence>
<dbReference type="AlphaFoldDB" id="A0AAD8Y9Z1"/>
<dbReference type="Pfam" id="PF00501">
    <property type="entry name" value="AMP-binding"/>
    <property type="match status" value="1"/>
</dbReference>